<evidence type="ECO:0000259" key="4">
    <source>
        <dbReference type="PROSITE" id="PS51253"/>
    </source>
</evidence>
<dbReference type="PROSITE" id="PS51253">
    <property type="entry name" value="HTH_CENPB"/>
    <property type="match status" value="1"/>
</dbReference>
<feature type="region of interest" description="Disordered" evidence="3">
    <location>
        <begin position="684"/>
        <end position="723"/>
    </location>
</feature>
<reference evidence="5" key="1">
    <citation type="submission" date="2020-05" db="EMBL/GenBank/DDBJ databases">
        <title>Mycena genomes resolve the evolution of fungal bioluminescence.</title>
        <authorList>
            <person name="Tsai I.J."/>
        </authorList>
    </citation>
    <scope>NUCLEOTIDE SEQUENCE</scope>
    <source>
        <strain evidence="5">160909Yilan</strain>
    </source>
</reference>
<evidence type="ECO:0000256" key="2">
    <source>
        <dbReference type="SAM" id="Coils"/>
    </source>
</evidence>
<dbReference type="InterPro" id="IPR036397">
    <property type="entry name" value="RNaseH_sf"/>
</dbReference>
<dbReference type="AlphaFoldDB" id="A0A8H7D4I5"/>
<feature type="compositionally biased region" description="Basic and acidic residues" evidence="3">
    <location>
        <begin position="630"/>
        <end position="644"/>
    </location>
</feature>
<gene>
    <name evidence="5" type="ORF">MSAN_01250800</name>
</gene>
<name>A0A8H7D4I5_9AGAR</name>
<keyword evidence="6" id="KW-1185">Reference proteome</keyword>
<dbReference type="Pfam" id="PF03184">
    <property type="entry name" value="DDE_1"/>
    <property type="match status" value="1"/>
</dbReference>
<dbReference type="InterPro" id="IPR004875">
    <property type="entry name" value="DDE_SF_endonuclease_dom"/>
</dbReference>
<dbReference type="InterPro" id="IPR050863">
    <property type="entry name" value="CenT-Element_Derived"/>
</dbReference>
<evidence type="ECO:0000256" key="1">
    <source>
        <dbReference type="ARBA" id="ARBA00023125"/>
    </source>
</evidence>
<dbReference type="OrthoDB" id="2917041at2759"/>
<dbReference type="InterPro" id="IPR006600">
    <property type="entry name" value="HTH_CenpB_DNA-bd_dom"/>
</dbReference>
<feature type="region of interest" description="Disordered" evidence="3">
    <location>
        <begin position="440"/>
        <end position="476"/>
    </location>
</feature>
<dbReference type="Gene3D" id="3.30.420.10">
    <property type="entry name" value="Ribonuclease H-like superfamily/Ribonuclease H"/>
    <property type="match status" value="1"/>
</dbReference>
<evidence type="ECO:0000313" key="5">
    <source>
        <dbReference type="EMBL" id="KAF7359097.1"/>
    </source>
</evidence>
<feature type="compositionally biased region" description="Basic and acidic residues" evidence="3">
    <location>
        <begin position="684"/>
        <end position="693"/>
    </location>
</feature>
<feature type="region of interest" description="Disordered" evidence="3">
    <location>
        <begin position="1"/>
        <end position="23"/>
    </location>
</feature>
<dbReference type="PANTHER" id="PTHR19303:SF74">
    <property type="entry name" value="POGO TRANSPOSABLE ELEMENT WITH KRAB DOMAIN"/>
    <property type="match status" value="1"/>
</dbReference>
<dbReference type="Pfam" id="PF03221">
    <property type="entry name" value="HTH_Tnp_Tc5"/>
    <property type="match status" value="1"/>
</dbReference>
<sequence>MVSRAKSDRVKAHENSRRKELTVRAALHEYEREQSKPAELGPPKSIQAIATAHKVAYATLHRRIHGGRSIREANQEKQKLTVVQEWSLVQFILEASERGFPLSHEQIIQYANAVRQATLGADCDGVGKKWVFGFLDRHHEALRPFWSKPLDTQRARSLNPEAVKSWVALVQKYIVEMGVSPDRIYGMDESGFPTGYTGKERVIGARGTKTQHKQGGASRQNITALVTIRGDGKMVVPPMIIFPGMNFQTAWGNGNTINAFIAKSVNGWTNGELGYLWLVKVFDPATKAEANGLPRVLLLDGHSSHYTDKFVQFARENNIILLGYPPHCTHALQGLDVVCFAKMKSCWQSKIVAFEAEKMRDVSKAEFLTVWAPAYVEAFDESTVRAAFKVTGVVPFNPDFVTEEQMKPSAATSTRAEFPMPQPSPVKAIMNAMRVHPPTRFDLSPSHLGPDSPTPLTPTRRRPRDDDDDLENIDPALLSPSKRLRTLYAHLGRSSTASILLRSPKLKSYNNPILTPVIQHVPRAIVTPNWSLATPGSSKDPYKTRGQLEAEIVELKSQLALARGNVDVRDRIIEEGNATMVYQNMGLRKMNEALHQQEEKAATDRARLFKGKAQCLSSDEFMEALQEIQRDRSAKEAGKEAKKAERQRRKEAREEIEKEWAEMKQKHAVLVAAWEEECTRLVELGTRKKDLPSKPKLGKKPQLPAVEDEEDDVEDELADEIDV</sequence>
<keyword evidence="2" id="KW-0175">Coiled coil</keyword>
<evidence type="ECO:0000256" key="3">
    <source>
        <dbReference type="SAM" id="MobiDB-lite"/>
    </source>
</evidence>
<feature type="domain" description="HTH CENPB-type" evidence="4">
    <location>
        <begin position="72"/>
        <end position="144"/>
    </location>
</feature>
<comment type="caution">
    <text evidence="5">The sequence shown here is derived from an EMBL/GenBank/DDBJ whole genome shotgun (WGS) entry which is preliminary data.</text>
</comment>
<proteinExistence type="predicted"/>
<feature type="region of interest" description="Disordered" evidence="3">
    <location>
        <begin position="630"/>
        <end position="650"/>
    </location>
</feature>
<dbReference type="GO" id="GO:0003677">
    <property type="term" value="F:DNA binding"/>
    <property type="evidence" value="ECO:0007669"/>
    <property type="project" value="UniProtKB-KW"/>
</dbReference>
<accession>A0A8H7D4I5</accession>
<dbReference type="Proteomes" id="UP000623467">
    <property type="component" value="Unassembled WGS sequence"/>
</dbReference>
<keyword evidence="1" id="KW-0238">DNA-binding</keyword>
<evidence type="ECO:0000313" key="6">
    <source>
        <dbReference type="Proteomes" id="UP000623467"/>
    </source>
</evidence>
<dbReference type="GO" id="GO:0005634">
    <property type="term" value="C:nucleus"/>
    <property type="evidence" value="ECO:0007669"/>
    <property type="project" value="TreeGrafter"/>
</dbReference>
<protein>
    <recommendedName>
        <fullName evidence="4">HTH CENPB-type domain-containing protein</fullName>
    </recommendedName>
</protein>
<dbReference type="EMBL" id="JACAZH010000009">
    <property type="protein sequence ID" value="KAF7359097.1"/>
    <property type="molecule type" value="Genomic_DNA"/>
</dbReference>
<dbReference type="PANTHER" id="PTHR19303">
    <property type="entry name" value="TRANSPOSON"/>
    <property type="match status" value="1"/>
</dbReference>
<feature type="coiled-coil region" evidence="2">
    <location>
        <begin position="545"/>
        <end position="607"/>
    </location>
</feature>
<feature type="compositionally biased region" description="Acidic residues" evidence="3">
    <location>
        <begin position="706"/>
        <end position="723"/>
    </location>
</feature>
<organism evidence="5 6">
    <name type="scientific">Mycena sanguinolenta</name>
    <dbReference type="NCBI Taxonomy" id="230812"/>
    <lineage>
        <taxon>Eukaryota</taxon>
        <taxon>Fungi</taxon>
        <taxon>Dikarya</taxon>
        <taxon>Basidiomycota</taxon>
        <taxon>Agaricomycotina</taxon>
        <taxon>Agaricomycetes</taxon>
        <taxon>Agaricomycetidae</taxon>
        <taxon>Agaricales</taxon>
        <taxon>Marasmiineae</taxon>
        <taxon>Mycenaceae</taxon>
        <taxon>Mycena</taxon>
    </lineage>
</organism>